<dbReference type="EMBL" id="FOLX01000001">
    <property type="protein sequence ID" value="SFC55705.1"/>
    <property type="molecule type" value="Genomic_DNA"/>
</dbReference>
<gene>
    <name evidence="3" type="primary">fdhD</name>
    <name evidence="4" type="ORF">SAMN05421762_1329</name>
</gene>
<dbReference type="Proteomes" id="UP000231644">
    <property type="component" value="Unassembled WGS sequence"/>
</dbReference>
<evidence type="ECO:0000313" key="4">
    <source>
        <dbReference type="EMBL" id="SFC55705.1"/>
    </source>
</evidence>
<dbReference type="PANTHER" id="PTHR30592">
    <property type="entry name" value="FORMATE DEHYDROGENASE"/>
    <property type="match status" value="1"/>
</dbReference>
<organism evidence="4 5">
    <name type="scientific">Pseudooceanicola nitratireducens</name>
    <dbReference type="NCBI Taxonomy" id="517719"/>
    <lineage>
        <taxon>Bacteria</taxon>
        <taxon>Pseudomonadati</taxon>
        <taxon>Pseudomonadota</taxon>
        <taxon>Alphaproteobacteria</taxon>
        <taxon>Rhodobacterales</taxon>
        <taxon>Paracoccaceae</taxon>
        <taxon>Pseudooceanicola</taxon>
    </lineage>
</organism>
<dbReference type="Gene3D" id="3.10.20.10">
    <property type="match status" value="1"/>
</dbReference>
<evidence type="ECO:0000313" key="5">
    <source>
        <dbReference type="Proteomes" id="UP000231644"/>
    </source>
</evidence>
<keyword evidence="1 3" id="KW-0963">Cytoplasm</keyword>
<dbReference type="PIRSF" id="PIRSF015626">
    <property type="entry name" value="FdhD"/>
    <property type="match status" value="1"/>
</dbReference>
<keyword evidence="2 3" id="KW-0501">Molybdenum cofactor biosynthesis</keyword>
<dbReference type="STRING" id="517719.SAMN05421762_1329"/>
<dbReference type="InterPro" id="IPR016193">
    <property type="entry name" value="Cytidine_deaminase-like"/>
</dbReference>
<accession>A0A1I1K513</accession>
<name>A0A1I1K513_9RHOB</name>
<comment type="function">
    <text evidence="3">Required for formate dehydrogenase (FDH) activity. Acts as a sulfur carrier protein that transfers sulfur from IscS to the molybdenum cofactor prior to its insertion into FDH.</text>
</comment>
<dbReference type="GO" id="GO:0097163">
    <property type="term" value="F:sulfur carrier activity"/>
    <property type="evidence" value="ECO:0007669"/>
    <property type="project" value="UniProtKB-UniRule"/>
</dbReference>
<dbReference type="AlphaFoldDB" id="A0A1I1K513"/>
<comment type="subcellular location">
    <subcellularLocation>
        <location evidence="3">Cytoplasm</location>
    </subcellularLocation>
</comment>
<dbReference type="GO" id="GO:0006777">
    <property type="term" value="P:Mo-molybdopterin cofactor biosynthetic process"/>
    <property type="evidence" value="ECO:0007669"/>
    <property type="project" value="UniProtKB-UniRule"/>
</dbReference>
<dbReference type="PANTHER" id="PTHR30592:SF1">
    <property type="entry name" value="SULFUR CARRIER PROTEIN FDHD"/>
    <property type="match status" value="1"/>
</dbReference>
<comment type="similarity">
    <text evidence="3">Belongs to the FdhD family.</text>
</comment>
<keyword evidence="5" id="KW-1185">Reference proteome</keyword>
<dbReference type="GO" id="GO:0016783">
    <property type="term" value="F:sulfurtransferase activity"/>
    <property type="evidence" value="ECO:0007669"/>
    <property type="project" value="InterPro"/>
</dbReference>
<dbReference type="RefSeq" id="WP_093452463.1">
    <property type="nucleotide sequence ID" value="NZ_FNZG01000003.1"/>
</dbReference>
<dbReference type="OrthoDB" id="3197277at2"/>
<evidence type="ECO:0000256" key="1">
    <source>
        <dbReference type="ARBA" id="ARBA00022490"/>
    </source>
</evidence>
<dbReference type="GO" id="GO:0005737">
    <property type="term" value="C:cytoplasm"/>
    <property type="evidence" value="ECO:0007669"/>
    <property type="project" value="UniProtKB-SubCell"/>
</dbReference>
<evidence type="ECO:0000256" key="3">
    <source>
        <dbReference type="HAMAP-Rule" id="MF_00187"/>
    </source>
</evidence>
<comment type="caution">
    <text evidence="3">Lacks conserved residue(s) required for the propagation of feature annotation.</text>
</comment>
<protein>
    <recommendedName>
        <fullName evidence="3">Sulfur carrier protein FdhD</fullName>
    </recommendedName>
</protein>
<dbReference type="HAMAP" id="MF_00187">
    <property type="entry name" value="FdhD"/>
    <property type="match status" value="1"/>
</dbReference>
<proteinExistence type="inferred from homology"/>
<dbReference type="Pfam" id="PF02634">
    <property type="entry name" value="FdhD-NarQ"/>
    <property type="match status" value="1"/>
</dbReference>
<dbReference type="SUPFAM" id="SSF53927">
    <property type="entry name" value="Cytidine deaminase-like"/>
    <property type="match status" value="1"/>
</dbReference>
<feature type="active site" description="Cysteine persulfide intermediate" evidence="3">
    <location>
        <position position="113"/>
    </location>
</feature>
<dbReference type="InterPro" id="IPR003786">
    <property type="entry name" value="FdhD"/>
</dbReference>
<reference evidence="4 5" key="1">
    <citation type="submission" date="2016-10" db="EMBL/GenBank/DDBJ databases">
        <authorList>
            <person name="de Groot N.N."/>
        </authorList>
    </citation>
    <scope>NUCLEOTIDE SEQUENCE [LARGE SCALE GENOMIC DNA]</scope>
    <source>
        <strain evidence="4 5">DSM 29619</strain>
    </source>
</reference>
<sequence>MSQLPQGAVTCEALELSASAPPRKVSRALAEEVPVALSYNGSTQAVMMASPSDLTDFAYGFSLTEGIITHPDQITDLSIETHDAGTELRMWLAEDQARALTTRRRAMAGPVGCGLCGIDSLSEATRALPHITADPRLPLASVLTATQTLRAAQTLHDATRSVHAAGFLTRDGLLLAREDVGRHNALDKVIGALTRQGISPATGAFVLTSRVSIELVQKCALAGSGMLIAVSAPTTRAIATADAAGVTLVALSRAASVLAFTHTSRLTGNTP</sequence>
<evidence type="ECO:0000256" key="2">
    <source>
        <dbReference type="ARBA" id="ARBA00023150"/>
    </source>
</evidence>
<dbReference type="Gene3D" id="3.40.140.10">
    <property type="entry name" value="Cytidine Deaminase, domain 2"/>
    <property type="match status" value="1"/>
</dbReference>
<dbReference type="NCBIfam" id="TIGR00129">
    <property type="entry name" value="fdhD_narQ"/>
    <property type="match status" value="1"/>
</dbReference>